<reference evidence="1" key="2">
    <citation type="journal article" date="2015" name="Data Brief">
        <title>Shoot transcriptome of the giant reed, Arundo donax.</title>
        <authorList>
            <person name="Barrero R.A."/>
            <person name="Guerrero F.D."/>
            <person name="Moolhuijzen P."/>
            <person name="Goolsby J.A."/>
            <person name="Tidwell J."/>
            <person name="Bellgard S.E."/>
            <person name="Bellgard M.I."/>
        </authorList>
    </citation>
    <scope>NUCLEOTIDE SEQUENCE</scope>
    <source>
        <tissue evidence="1">Shoot tissue taken approximately 20 cm above the soil surface</tissue>
    </source>
</reference>
<proteinExistence type="predicted"/>
<sequence>MHVLNRDIYSYIIHIRMNDGILMIDISLG</sequence>
<evidence type="ECO:0000313" key="1">
    <source>
        <dbReference type="EMBL" id="JAD64569.1"/>
    </source>
</evidence>
<dbReference type="AlphaFoldDB" id="A0A0A9BKV3"/>
<dbReference type="EMBL" id="GBRH01233326">
    <property type="protein sequence ID" value="JAD64569.1"/>
    <property type="molecule type" value="Transcribed_RNA"/>
</dbReference>
<protein>
    <submittedName>
        <fullName evidence="1">Uncharacterized protein</fullName>
    </submittedName>
</protein>
<organism evidence="1">
    <name type="scientific">Arundo donax</name>
    <name type="common">Giant reed</name>
    <name type="synonym">Donax arundinaceus</name>
    <dbReference type="NCBI Taxonomy" id="35708"/>
    <lineage>
        <taxon>Eukaryota</taxon>
        <taxon>Viridiplantae</taxon>
        <taxon>Streptophyta</taxon>
        <taxon>Embryophyta</taxon>
        <taxon>Tracheophyta</taxon>
        <taxon>Spermatophyta</taxon>
        <taxon>Magnoliopsida</taxon>
        <taxon>Liliopsida</taxon>
        <taxon>Poales</taxon>
        <taxon>Poaceae</taxon>
        <taxon>PACMAD clade</taxon>
        <taxon>Arundinoideae</taxon>
        <taxon>Arundineae</taxon>
        <taxon>Arundo</taxon>
    </lineage>
</organism>
<name>A0A0A9BKV3_ARUDO</name>
<reference evidence="1" key="1">
    <citation type="submission" date="2014-09" db="EMBL/GenBank/DDBJ databases">
        <authorList>
            <person name="Magalhaes I.L.F."/>
            <person name="Oliveira U."/>
            <person name="Santos F.R."/>
            <person name="Vidigal T.H.D.A."/>
            <person name="Brescovit A.D."/>
            <person name="Santos A.J."/>
        </authorList>
    </citation>
    <scope>NUCLEOTIDE SEQUENCE</scope>
    <source>
        <tissue evidence="1">Shoot tissue taken approximately 20 cm above the soil surface</tissue>
    </source>
</reference>
<accession>A0A0A9BKV3</accession>